<dbReference type="NCBIfam" id="TIGR01494">
    <property type="entry name" value="ATPase_P-type"/>
    <property type="match status" value="2"/>
</dbReference>
<accession>A0A2R6XDZ3</accession>
<dbReference type="SUPFAM" id="SSF56784">
    <property type="entry name" value="HAD-like"/>
    <property type="match status" value="1"/>
</dbReference>
<evidence type="ECO:0000256" key="2">
    <source>
        <dbReference type="ARBA" id="ARBA00006124"/>
    </source>
</evidence>
<dbReference type="Gene3D" id="1.20.1110.10">
    <property type="entry name" value="Calcium-transporting ATPase, transmembrane domain"/>
    <property type="match status" value="1"/>
</dbReference>
<dbReference type="Pfam" id="PF00122">
    <property type="entry name" value="E1-E2_ATPase"/>
    <property type="match status" value="1"/>
</dbReference>
<dbReference type="SFLD" id="SFLDF00027">
    <property type="entry name" value="p-type_atpase"/>
    <property type="match status" value="1"/>
</dbReference>
<dbReference type="InterPro" id="IPR044492">
    <property type="entry name" value="P_typ_ATPase_HD_dom"/>
</dbReference>
<evidence type="ECO:0000256" key="4">
    <source>
        <dbReference type="ARBA" id="ARBA00022568"/>
    </source>
</evidence>
<keyword evidence="3 17" id="KW-0813">Transport</keyword>
<comment type="function">
    <text evidence="17">Catalyzes the hydrolysis of ATP coupled with the transport of calcium.</text>
</comment>
<evidence type="ECO:0000256" key="10">
    <source>
        <dbReference type="ARBA" id="ARBA00022842"/>
    </source>
</evidence>
<dbReference type="Pfam" id="PF00690">
    <property type="entry name" value="Cation_ATPase_N"/>
    <property type="match status" value="1"/>
</dbReference>
<keyword evidence="22" id="KW-1185">Reference proteome</keyword>
<dbReference type="InterPro" id="IPR008250">
    <property type="entry name" value="ATPase_P-typ_transduc_dom_A_sf"/>
</dbReference>
<evidence type="ECO:0000256" key="12">
    <source>
        <dbReference type="ARBA" id="ARBA00022967"/>
    </source>
</evidence>
<feature type="transmembrane region" description="Helical" evidence="17">
    <location>
        <begin position="1030"/>
        <end position="1051"/>
    </location>
</feature>
<evidence type="ECO:0000256" key="14">
    <source>
        <dbReference type="ARBA" id="ARBA00023065"/>
    </source>
</evidence>
<evidence type="ECO:0000259" key="18">
    <source>
        <dbReference type="Pfam" id="PF00122"/>
    </source>
</evidence>
<dbReference type="CDD" id="cd02081">
    <property type="entry name" value="P-type_ATPase_Ca_PMCA-like"/>
    <property type="match status" value="1"/>
</dbReference>
<dbReference type="SFLD" id="SFLDS00003">
    <property type="entry name" value="Haloacid_Dehalogenase"/>
    <property type="match status" value="1"/>
</dbReference>
<keyword evidence="10" id="KW-0460">Magnesium</keyword>
<evidence type="ECO:0000313" key="21">
    <source>
        <dbReference type="EMBL" id="PTQ44326.1"/>
    </source>
</evidence>
<comment type="subcellular location">
    <subcellularLocation>
        <location evidence="1 17">Membrane</location>
        <topology evidence="1 17">Multi-pass membrane protein</topology>
    </subcellularLocation>
</comment>
<keyword evidence="13 17" id="KW-1133">Transmembrane helix</keyword>
<organism evidence="21 22">
    <name type="scientific">Marchantia polymorpha</name>
    <name type="common">Common liverwort</name>
    <name type="synonym">Marchantia aquatica</name>
    <dbReference type="NCBI Taxonomy" id="3197"/>
    <lineage>
        <taxon>Eukaryota</taxon>
        <taxon>Viridiplantae</taxon>
        <taxon>Streptophyta</taxon>
        <taxon>Embryophyta</taxon>
        <taxon>Marchantiophyta</taxon>
        <taxon>Marchantiopsida</taxon>
        <taxon>Marchantiidae</taxon>
        <taxon>Marchantiales</taxon>
        <taxon>Marchantiaceae</taxon>
        <taxon>Marchantia</taxon>
    </lineage>
</organism>
<dbReference type="GO" id="GO:0005516">
    <property type="term" value="F:calmodulin binding"/>
    <property type="evidence" value="ECO:0007669"/>
    <property type="project" value="UniProtKB-KW"/>
</dbReference>
<dbReference type="OrthoDB" id="3352408at2759"/>
<dbReference type="GO" id="GO:0016887">
    <property type="term" value="F:ATP hydrolysis activity"/>
    <property type="evidence" value="ECO:0007669"/>
    <property type="project" value="InterPro"/>
</dbReference>
<keyword evidence="14 17" id="KW-0406">Ion transport</keyword>
<dbReference type="InterPro" id="IPR018303">
    <property type="entry name" value="ATPase_P-typ_P_site"/>
</dbReference>
<dbReference type="NCBIfam" id="TIGR01517">
    <property type="entry name" value="ATPase-IIB_Ca"/>
    <property type="match status" value="1"/>
</dbReference>
<feature type="domain" description="Cation-transporting P-type ATPase N-terminal" evidence="20">
    <location>
        <begin position="142"/>
        <end position="205"/>
    </location>
</feature>
<dbReference type="InterPro" id="IPR004014">
    <property type="entry name" value="ATPase_P-typ_cation-transptr_N"/>
</dbReference>
<dbReference type="PRINTS" id="PR00120">
    <property type="entry name" value="HATPASE"/>
</dbReference>
<evidence type="ECO:0000256" key="5">
    <source>
        <dbReference type="ARBA" id="ARBA00022692"/>
    </source>
</evidence>
<evidence type="ECO:0000256" key="8">
    <source>
        <dbReference type="ARBA" id="ARBA00022837"/>
    </source>
</evidence>
<keyword evidence="6" id="KW-0479">Metal-binding</keyword>
<dbReference type="Gene3D" id="2.70.150.10">
    <property type="entry name" value="Calcium-transporting ATPase, cytoplasmic transduction domain A"/>
    <property type="match status" value="1"/>
</dbReference>
<dbReference type="PANTHER" id="PTHR24093:SF504">
    <property type="entry name" value="CALCIUM-TRANSPORTING ATPASE"/>
    <property type="match status" value="1"/>
</dbReference>
<dbReference type="SUPFAM" id="SSF81665">
    <property type="entry name" value="Calcium ATPase, transmembrane domain M"/>
    <property type="match status" value="1"/>
</dbReference>
<dbReference type="InterPro" id="IPR023214">
    <property type="entry name" value="HAD_sf"/>
</dbReference>
<keyword evidence="5 17" id="KW-0812">Transmembrane</keyword>
<comment type="similarity">
    <text evidence="2 17">Belongs to the cation transport ATPase (P-type) (TC 3.A.3) family. Type IIB subfamily.</text>
</comment>
<dbReference type="SFLD" id="SFLDG00002">
    <property type="entry name" value="C1.7:_P-type_atpase_like"/>
    <property type="match status" value="1"/>
</dbReference>
<dbReference type="PRINTS" id="PR00119">
    <property type="entry name" value="CATATPASE"/>
</dbReference>
<dbReference type="PANTHER" id="PTHR24093">
    <property type="entry name" value="CATION TRANSPORTING ATPASE"/>
    <property type="match status" value="1"/>
</dbReference>
<dbReference type="GO" id="GO:0046872">
    <property type="term" value="F:metal ion binding"/>
    <property type="evidence" value="ECO:0007669"/>
    <property type="project" value="UniProtKB-KW"/>
</dbReference>
<dbReference type="FunFam" id="3.40.50.1000:FF:000011">
    <property type="entry name" value="Calcium-transporting ATPase"/>
    <property type="match status" value="1"/>
</dbReference>
<dbReference type="InterPro" id="IPR036412">
    <property type="entry name" value="HAD-like_sf"/>
</dbReference>
<dbReference type="Pfam" id="PF00689">
    <property type="entry name" value="Cation_ATPase_C"/>
    <property type="match status" value="1"/>
</dbReference>
<dbReference type="InterPro" id="IPR001757">
    <property type="entry name" value="P_typ_ATPase"/>
</dbReference>
<evidence type="ECO:0000313" key="22">
    <source>
        <dbReference type="Proteomes" id="UP000244005"/>
    </source>
</evidence>
<evidence type="ECO:0000259" key="19">
    <source>
        <dbReference type="Pfam" id="PF00689"/>
    </source>
</evidence>
<evidence type="ECO:0000256" key="6">
    <source>
        <dbReference type="ARBA" id="ARBA00022723"/>
    </source>
</evidence>
<dbReference type="Gramene" id="Mp4g22320.1">
    <property type="protein sequence ID" value="Mp4g22320.1.cds"/>
    <property type="gene ID" value="Mp4g22320"/>
</dbReference>
<feature type="domain" description="P-type ATPase A" evidence="18">
    <location>
        <begin position="261"/>
        <end position="354"/>
    </location>
</feature>
<proteinExistence type="inferred from homology"/>
<sequence length="1143" mass="125927">MFVEHENPDGPQVSQIALVRQGSQTATLQQVPLDPQSTLARQESVKGTGISTTLYRTSSGKNVARPFGGSPSMLKRTTSAKLPAITQEPPSTLVRNLSRTLSRSFSNKVHPGVPLKFGITQEEIKKLEGSFEELKKRGGVRVVMHALRITADRGVEGEPEEIKKRTESFGSNTYPEKKRKRFWQYVWEALQDETLLILIACAIVSLVVGLTTEDPKSGWYDGAGIAFAVICVVLVASISDWRQSLQFLELTAEKRKIYINCTRGGRRCKVLIFDLVVGDIVHLNVGDQIPGDGLLVEGQSLVIDESSMTGESDPMSKDDDHPFMLSGCKVLDGFGTMVVTAVGMNTEWGKVMATLSEDTDESTPLQERLDSLATTIGKIGLSIAVIVFVVLLIRFLATTDLKHFTGEDGRKIVDFFAIAVTIVVVAVPEGLPLAVTLTLAYSMSKMMDDRALVRHLQACETMGSATAICSDKTGTLTMNQMTVVNNWICGKLRKTIGFDEDVFTEGVVEIIFQSICLNTNGNVHFPTDETLPAEVSGTPTEIAVLTWGVKLGARFEEVKKDIKTVAVETFNSTKKRMGIIFRTKDGKPWLHWKGAAEIMLEHCTGYMQADGSVEPITEQRMEELQLIISAFANAALRTLCFAFREITEAEVESLTPEKLKAEGFPESNLTCLAIIGIKDPCRPGVPEAVAKCQSAGIIVRMVTGDNIQTAVAIATECGIYQEGGTAIEGKDFRVMTPEEQYEVLPNVQVMARASPTDKHTLVKRLLEMGEIVAVTGDGTNDAPALHEASIGLAMGIAGTEVAKEASDIIILDDNFSSIVKVVMWGRSIYVNIQKFIQFQTTVNGVALGINFVAAIVDGHAPLTAVQLLWVNLIMDTLGALALATEPPNASLMDKPPVQKSERLISNIMWRNISGQCAYQLAMLLTLHFQGLNILGLYHLKGRNPEQLTGTDKEEYEKAHEILVCMIFNAFVFCQIFNEVNARKPDKFNIFKGFFNNRLFLYVLIFTVGIQILIVEFAGVFTSTCHLRWDRWLICVALGIFSWPLAVVVKLFPVPEKPYVSYLLFWRKDEPQRLFSVNSEGDSELTSPGLSGLSSDDSEVSLPLSPYMPREAGFFTRLKYAFFPSTIPDVIVQQPRLKEPNAWA</sequence>
<evidence type="ECO:0000259" key="20">
    <source>
        <dbReference type="Pfam" id="PF00690"/>
    </source>
</evidence>
<evidence type="ECO:0000256" key="15">
    <source>
        <dbReference type="ARBA" id="ARBA00023136"/>
    </source>
</evidence>
<dbReference type="SUPFAM" id="SSF81653">
    <property type="entry name" value="Calcium ATPase, transduction domain A"/>
    <property type="match status" value="1"/>
</dbReference>
<keyword evidence="7 17" id="KW-0547">Nucleotide-binding</keyword>
<dbReference type="GO" id="GO:0005886">
    <property type="term" value="C:plasma membrane"/>
    <property type="evidence" value="ECO:0000318"/>
    <property type="project" value="GO_Central"/>
</dbReference>
<dbReference type="Gene3D" id="3.40.1110.10">
    <property type="entry name" value="Calcium-transporting ATPase, cytoplasmic domain N"/>
    <property type="match status" value="1"/>
</dbReference>
<reference evidence="22" key="1">
    <citation type="journal article" date="2017" name="Cell">
        <title>Insights into land plant evolution garnered from the Marchantia polymorpha genome.</title>
        <authorList>
            <person name="Bowman J.L."/>
            <person name="Kohchi T."/>
            <person name="Yamato K.T."/>
            <person name="Jenkins J."/>
            <person name="Shu S."/>
            <person name="Ishizaki K."/>
            <person name="Yamaoka S."/>
            <person name="Nishihama R."/>
            <person name="Nakamura Y."/>
            <person name="Berger F."/>
            <person name="Adam C."/>
            <person name="Aki S.S."/>
            <person name="Althoff F."/>
            <person name="Araki T."/>
            <person name="Arteaga-Vazquez M.A."/>
            <person name="Balasubrmanian S."/>
            <person name="Barry K."/>
            <person name="Bauer D."/>
            <person name="Boehm C.R."/>
            <person name="Briginshaw L."/>
            <person name="Caballero-Perez J."/>
            <person name="Catarino B."/>
            <person name="Chen F."/>
            <person name="Chiyoda S."/>
            <person name="Chovatia M."/>
            <person name="Davies K.M."/>
            <person name="Delmans M."/>
            <person name="Demura T."/>
            <person name="Dierschke T."/>
            <person name="Dolan L."/>
            <person name="Dorantes-Acosta A.E."/>
            <person name="Eklund D.M."/>
            <person name="Florent S.N."/>
            <person name="Flores-Sandoval E."/>
            <person name="Fujiyama A."/>
            <person name="Fukuzawa H."/>
            <person name="Galik B."/>
            <person name="Grimanelli D."/>
            <person name="Grimwood J."/>
            <person name="Grossniklaus U."/>
            <person name="Hamada T."/>
            <person name="Haseloff J."/>
            <person name="Hetherington A.J."/>
            <person name="Higo A."/>
            <person name="Hirakawa Y."/>
            <person name="Hundley H.N."/>
            <person name="Ikeda Y."/>
            <person name="Inoue K."/>
            <person name="Inoue S.I."/>
            <person name="Ishida S."/>
            <person name="Jia Q."/>
            <person name="Kakita M."/>
            <person name="Kanazawa T."/>
            <person name="Kawai Y."/>
            <person name="Kawashima T."/>
            <person name="Kennedy M."/>
            <person name="Kinose K."/>
            <person name="Kinoshita T."/>
            <person name="Kohara Y."/>
            <person name="Koide E."/>
            <person name="Komatsu K."/>
            <person name="Kopischke S."/>
            <person name="Kubo M."/>
            <person name="Kyozuka J."/>
            <person name="Lagercrantz U."/>
            <person name="Lin S.S."/>
            <person name="Lindquist E."/>
            <person name="Lipzen A.M."/>
            <person name="Lu C.W."/>
            <person name="De Luna E."/>
            <person name="Martienssen R.A."/>
            <person name="Minamino N."/>
            <person name="Mizutani M."/>
            <person name="Mizutani M."/>
            <person name="Mochizuki N."/>
            <person name="Monte I."/>
            <person name="Mosher R."/>
            <person name="Nagasaki H."/>
            <person name="Nakagami H."/>
            <person name="Naramoto S."/>
            <person name="Nishitani K."/>
            <person name="Ohtani M."/>
            <person name="Okamoto T."/>
            <person name="Okumura M."/>
            <person name="Phillips J."/>
            <person name="Pollak B."/>
            <person name="Reinders A."/>
            <person name="Rovekamp M."/>
            <person name="Sano R."/>
            <person name="Sawa S."/>
            <person name="Schmid M.W."/>
            <person name="Shirakawa M."/>
            <person name="Solano R."/>
            <person name="Spunde A."/>
            <person name="Suetsugu N."/>
            <person name="Sugano S."/>
            <person name="Sugiyama A."/>
            <person name="Sun R."/>
            <person name="Suzuki Y."/>
            <person name="Takenaka M."/>
            <person name="Takezawa D."/>
            <person name="Tomogane H."/>
            <person name="Tsuzuki M."/>
            <person name="Ueda T."/>
            <person name="Umeda M."/>
            <person name="Ward J.M."/>
            <person name="Watanabe Y."/>
            <person name="Yazaki K."/>
            <person name="Yokoyama R."/>
            <person name="Yoshitake Y."/>
            <person name="Yotsui I."/>
            <person name="Zachgo S."/>
            <person name="Schmutz J."/>
        </authorList>
    </citation>
    <scope>NUCLEOTIDE SEQUENCE [LARGE SCALE GENOMIC DNA]</scope>
    <source>
        <strain evidence="22">Tak-1</strain>
    </source>
</reference>
<dbReference type="Gene3D" id="3.40.50.1000">
    <property type="entry name" value="HAD superfamily/HAD-like"/>
    <property type="match status" value="1"/>
</dbReference>
<evidence type="ECO:0000256" key="13">
    <source>
        <dbReference type="ARBA" id="ARBA00022989"/>
    </source>
</evidence>
<dbReference type="SUPFAM" id="SSF81660">
    <property type="entry name" value="Metal cation-transporting ATPase, ATP-binding domain N"/>
    <property type="match status" value="1"/>
</dbReference>
<feature type="domain" description="Cation-transporting P-type ATPase C-terminal" evidence="19">
    <location>
        <begin position="860"/>
        <end position="1051"/>
    </location>
</feature>
<evidence type="ECO:0000256" key="3">
    <source>
        <dbReference type="ARBA" id="ARBA00022448"/>
    </source>
</evidence>
<dbReference type="Proteomes" id="UP000244005">
    <property type="component" value="Unassembled WGS sequence"/>
</dbReference>
<dbReference type="EC" id="7.2.2.10" evidence="17"/>
<dbReference type="PROSITE" id="PS00154">
    <property type="entry name" value="ATPASE_E1_E2"/>
    <property type="match status" value="1"/>
</dbReference>
<evidence type="ECO:0000256" key="11">
    <source>
        <dbReference type="ARBA" id="ARBA00022860"/>
    </source>
</evidence>
<dbReference type="InterPro" id="IPR023298">
    <property type="entry name" value="ATPase_P-typ_TM_dom_sf"/>
</dbReference>
<feature type="transmembrane region" description="Helical" evidence="17">
    <location>
        <begin position="416"/>
        <end position="441"/>
    </location>
</feature>
<keyword evidence="15 17" id="KW-0472">Membrane</keyword>
<dbReference type="InterPro" id="IPR023299">
    <property type="entry name" value="ATPase_P-typ_cyto_dom_N"/>
</dbReference>
<keyword evidence="12" id="KW-1278">Translocase</keyword>
<keyword evidence="8 17" id="KW-0106">Calcium</keyword>
<evidence type="ECO:0000256" key="7">
    <source>
        <dbReference type="ARBA" id="ARBA00022741"/>
    </source>
</evidence>
<comment type="catalytic activity">
    <reaction evidence="16 17">
        <text>Ca(2+)(in) + ATP + H2O = Ca(2+)(out) + ADP + phosphate + H(+)</text>
        <dbReference type="Rhea" id="RHEA:18105"/>
        <dbReference type="ChEBI" id="CHEBI:15377"/>
        <dbReference type="ChEBI" id="CHEBI:15378"/>
        <dbReference type="ChEBI" id="CHEBI:29108"/>
        <dbReference type="ChEBI" id="CHEBI:30616"/>
        <dbReference type="ChEBI" id="CHEBI:43474"/>
        <dbReference type="ChEBI" id="CHEBI:456216"/>
        <dbReference type="EC" id="7.2.2.10"/>
    </reaction>
</comment>
<dbReference type="FunFam" id="2.70.150.10:FF:000006">
    <property type="entry name" value="Calcium-transporting ATPase"/>
    <property type="match status" value="1"/>
</dbReference>
<dbReference type="AlphaFoldDB" id="A0A2R6XDZ3"/>
<dbReference type="InterPro" id="IPR059000">
    <property type="entry name" value="ATPase_P-type_domA"/>
</dbReference>
<dbReference type="GO" id="GO:0005388">
    <property type="term" value="F:P-type calcium transporter activity"/>
    <property type="evidence" value="ECO:0000318"/>
    <property type="project" value="GO_Central"/>
</dbReference>
<gene>
    <name evidence="21" type="ORF">MARPO_0020s0002</name>
</gene>
<evidence type="ECO:0000256" key="9">
    <source>
        <dbReference type="ARBA" id="ARBA00022840"/>
    </source>
</evidence>
<feature type="transmembrane region" description="Helical" evidence="17">
    <location>
        <begin position="376"/>
        <end position="396"/>
    </location>
</feature>
<dbReference type="InterPro" id="IPR006408">
    <property type="entry name" value="P-type_ATPase_IIB"/>
</dbReference>
<evidence type="ECO:0000256" key="17">
    <source>
        <dbReference type="RuleBase" id="RU361146"/>
    </source>
</evidence>
<comment type="caution">
    <text evidence="17">Lacks conserved residue(s) required for the propagation of feature annotation.</text>
</comment>
<keyword evidence="9 17" id="KW-0067">ATP-binding</keyword>
<dbReference type="OMA" id="YRMYVKG"/>
<feature type="transmembrane region" description="Helical" evidence="17">
    <location>
        <begin position="998"/>
        <end position="1018"/>
    </location>
</feature>
<dbReference type="EMBL" id="KZ772692">
    <property type="protein sequence ID" value="PTQ44326.1"/>
    <property type="molecule type" value="Genomic_DNA"/>
</dbReference>
<keyword evidence="11" id="KW-0112">Calmodulin-binding</keyword>
<keyword evidence="4 17" id="KW-0109">Calcium transport</keyword>
<dbReference type="InterPro" id="IPR006068">
    <property type="entry name" value="ATPase_P-typ_cation-transptr_C"/>
</dbReference>
<protein>
    <recommendedName>
        <fullName evidence="17">Calcium-transporting ATPase</fullName>
        <ecNumber evidence="17">7.2.2.10</ecNumber>
    </recommendedName>
</protein>
<evidence type="ECO:0000256" key="16">
    <source>
        <dbReference type="ARBA" id="ARBA00048694"/>
    </source>
</evidence>
<evidence type="ECO:0000256" key="1">
    <source>
        <dbReference type="ARBA" id="ARBA00004141"/>
    </source>
</evidence>
<dbReference type="GO" id="GO:0005524">
    <property type="term" value="F:ATP binding"/>
    <property type="evidence" value="ECO:0007669"/>
    <property type="project" value="UniProtKB-KW"/>
</dbReference>
<name>A0A2R6XDZ3_MARPO</name>
<dbReference type="FunFam" id="1.20.1110.10:FF:000039">
    <property type="entry name" value="Calcium-transporting ATPase"/>
    <property type="match status" value="1"/>
</dbReference>
<dbReference type="Pfam" id="PF13246">
    <property type="entry name" value="Cation_ATPase"/>
    <property type="match status" value="1"/>
</dbReference>